<keyword evidence="14" id="KW-1185">Reference proteome</keyword>
<evidence type="ECO:0000313" key="14">
    <source>
        <dbReference type="Proteomes" id="UP001209540"/>
    </source>
</evidence>
<dbReference type="InterPro" id="IPR050339">
    <property type="entry name" value="CC_SR_Kinase"/>
</dbReference>
<evidence type="ECO:0000256" key="10">
    <source>
        <dbReference type="SAM" id="MobiDB-lite"/>
    </source>
</evidence>
<keyword evidence="3" id="KW-0808">Transferase</keyword>
<feature type="compositionally biased region" description="Acidic residues" evidence="10">
    <location>
        <begin position="740"/>
        <end position="755"/>
    </location>
</feature>
<feature type="compositionally biased region" description="Basic and acidic residues" evidence="10">
    <location>
        <begin position="721"/>
        <end position="736"/>
    </location>
</feature>
<feature type="transmembrane region" description="Helical" evidence="11">
    <location>
        <begin position="874"/>
        <end position="895"/>
    </location>
</feature>
<gene>
    <name evidence="13" type="ORF">BDA99DRAFT_234367</name>
</gene>
<dbReference type="EC" id="2.7.11.1" evidence="1"/>
<protein>
    <recommendedName>
        <fullName evidence="1">non-specific serine/threonine protein kinase</fullName>
        <ecNumber evidence="1">2.7.11.1</ecNumber>
    </recommendedName>
</protein>
<feature type="compositionally biased region" description="Basic and acidic residues" evidence="10">
    <location>
        <begin position="774"/>
        <end position="799"/>
    </location>
</feature>
<dbReference type="PANTHER" id="PTHR11042">
    <property type="entry name" value="EUKARYOTIC TRANSLATION INITIATION FACTOR 2-ALPHA KINASE EIF2-ALPHA KINASE -RELATED"/>
    <property type="match status" value="1"/>
</dbReference>
<feature type="compositionally biased region" description="Low complexity" evidence="10">
    <location>
        <begin position="75"/>
        <end position="91"/>
    </location>
</feature>
<dbReference type="InterPro" id="IPR008271">
    <property type="entry name" value="Ser/Thr_kinase_AS"/>
</dbReference>
<feature type="compositionally biased region" description="Low complexity" evidence="10">
    <location>
        <begin position="637"/>
        <end position="660"/>
    </location>
</feature>
<dbReference type="GO" id="GO:0005634">
    <property type="term" value="C:nucleus"/>
    <property type="evidence" value="ECO:0007669"/>
    <property type="project" value="TreeGrafter"/>
</dbReference>
<keyword evidence="6" id="KW-0067">ATP-binding</keyword>
<keyword evidence="5 13" id="KW-0418">Kinase</keyword>
<dbReference type="AlphaFoldDB" id="A0AAD5KKE0"/>
<dbReference type="InterPro" id="IPR011009">
    <property type="entry name" value="Kinase-like_dom_sf"/>
</dbReference>
<dbReference type="PROSITE" id="PS50011">
    <property type="entry name" value="PROTEIN_KINASE_DOM"/>
    <property type="match status" value="1"/>
</dbReference>
<evidence type="ECO:0000256" key="3">
    <source>
        <dbReference type="ARBA" id="ARBA00022679"/>
    </source>
</evidence>
<evidence type="ECO:0000256" key="9">
    <source>
        <dbReference type="ARBA" id="ARBA00048679"/>
    </source>
</evidence>
<dbReference type="PANTHER" id="PTHR11042:SF138">
    <property type="entry name" value="SERINE_THREONINE-PROTEIN KINASE IKS1-RELATED"/>
    <property type="match status" value="1"/>
</dbReference>
<evidence type="ECO:0000256" key="8">
    <source>
        <dbReference type="ARBA" id="ARBA00047899"/>
    </source>
</evidence>
<dbReference type="SMART" id="SM00220">
    <property type="entry name" value="S_TKc"/>
    <property type="match status" value="1"/>
</dbReference>
<dbReference type="Gene3D" id="1.10.510.10">
    <property type="entry name" value="Transferase(Phosphotransferase) domain 1"/>
    <property type="match status" value="1"/>
</dbReference>
<feature type="compositionally biased region" description="Acidic residues" evidence="10">
    <location>
        <begin position="700"/>
        <end position="709"/>
    </location>
</feature>
<reference evidence="13" key="2">
    <citation type="submission" date="2023-02" db="EMBL/GenBank/DDBJ databases">
        <authorList>
            <consortium name="DOE Joint Genome Institute"/>
            <person name="Mondo S.J."/>
            <person name="Chang Y."/>
            <person name="Wang Y."/>
            <person name="Ahrendt S."/>
            <person name="Andreopoulos W."/>
            <person name="Barry K."/>
            <person name="Beard J."/>
            <person name="Benny G.L."/>
            <person name="Blankenship S."/>
            <person name="Bonito G."/>
            <person name="Cuomo C."/>
            <person name="Desiro A."/>
            <person name="Gervers K.A."/>
            <person name="Hundley H."/>
            <person name="Kuo A."/>
            <person name="LaButti K."/>
            <person name="Lang B.F."/>
            <person name="Lipzen A."/>
            <person name="O'Donnell K."/>
            <person name="Pangilinan J."/>
            <person name="Reynolds N."/>
            <person name="Sandor L."/>
            <person name="Smith M.W."/>
            <person name="Tsang A."/>
            <person name="Grigoriev I.V."/>
            <person name="Stajich J.E."/>
            <person name="Spatafora J.W."/>
        </authorList>
    </citation>
    <scope>NUCLEOTIDE SEQUENCE</scope>
    <source>
        <strain evidence="13">RSA 2281</strain>
    </source>
</reference>
<dbReference type="Pfam" id="PF00069">
    <property type="entry name" value="Pkinase"/>
    <property type="match status" value="2"/>
</dbReference>
<evidence type="ECO:0000256" key="4">
    <source>
        <dbReference type="ARBA" id="ARBA00022741"/>
    </source>
</evidence>
<dbReference type="EMBL" id="JAIXMP010000004">
    <property type="protein sequence ID" value="KAI9274294.1"/>
    <property type="molecule type" value="Genomic_DNA"/>
</dbReference>
<evidence type="ECO:0000256" key="2">
    <source>
        <dbReference type="ARBA" id="ARBA00022527"/>
    </source>
</evidence>
<evidence type="ECO:0000256" key="6">
    <source>
        <dbReference type="ARBA" id="ARBA00022840"/>
    </source>
</evidence>
<feature type="compositionally biased region" description="Low complexity" evidence="10">
    <location>
        <begin position="761"/>
        <end position="771"/>
    </location>
</feature>
<dbReference type="SUPFAM" id="SSF56112">
    <property type="entry name" value="Protein kinase-like (PK-like)"/>
    <property type="match status" value="1"/>
</dbReference>
<feature type="compositionally biased region" description="Basic and acidic residues" evidence="10">
    <location>
        <begin position="377"/>
        <end position="386"/>
    </location>
</feature>
<comment type="catalytic activity">
    <reaction evidence="8">
        <text>L-threonyl-[protein] + ATP = O-phospho-L-threonyl-[protein] + ADP + H(+)</text>
        <dbReference type="Rhea" id="RHEA:46608"/>
        <dbReference type="Rhea" id="RHEA-COMP:11060"/>
        <dbReference type="Rhea" id="RHEA-COMP:11605"/>
        <dbReference type="ChEBI" id="CHEBI:15378"/>
        <dbReference type="ChEBI" id="CHEBI:30013"/>
        <dbReference type="ChEBI" id="CHEBI:30616"/>
        <dbReference type="ChEBI" id="CHEBI:61977"/>
        <dbReference type="ChEBI" id="CHEBI:456216"/>
        <dbReference type="EC" id="2.7.11.1"/>
    </reaction>
</comment>
<accession>A0AAD5KKE0</accession>
<feature type="region of interest" description="Disordered" evidence="10">
    <location>
        <begin position="627"/>
        <end position="805"/>
    </location>
</feature>
<comment type="caution">
    <text evidence="13">The sequence shown here is derived from an EMBL/GenBank/DDBJ whole genome shotgun (WGS) entry which is preliminary data.</text>
</comment>
<dbReference type="FunFam" id="3.30.200.20:FF:000306">
    <property type="entry name" value="IKS protein kinase"/>
    <property type="match status" value="1"/>
</dbReference>
<feature type="compositionally biased region" description="Basic residues" evidence="10">
    <location>
        <begin position="367"/>
        <end position="376"/>
    </location>
</feature>
<evidence type="ECO:0000313" key="13">
    <source>
        <dbReference type="EMBL" id="KAI9274294.1"/>
    </source>
</evidence>
<keyword evidence="11" id="KW-1133">Transmembrane helix</keyword>
<comment type="similarity">
    <text evidence="7">Belongs to the protein kinase superfamily. Ser/Thr protein kinase family. GCN2 subfamily.</text>
</comment>
<evidence type="ECO:0000259" key="12">
    <source>
        <dbReference type="PROSITE" id="PS50011"/>
    </source>
</evidence>
<organism evidence="13 14">
    <name type="scientific">Phascolomyces articulosus</name>
    <dbReference type="NCBI Taxonomy" id="60185"/>
    <lineage>
        <taxon>Eukaryota</taxon>
        <taxon>Fungi</taxon>
        <taxon>Fungi incertae sedis</taxon>
        <taxon>Mucoromycota</taxon>
        <taxon>Mucoromycotina</taxon>
        <taxon>Mucoromycetes</taxon>
        <taxon>Mucorales</taxon>
        <taxon>Lichtheimiaceae</taxon>
        <taxon>Phascolomyces</taxon>
    </lineage>
</organism>
<evidence type="ECO:0000256" key="11">
    <source>
        <dbReference type="SAM" id="Phobius"/>
    </source>
</evidence>
<feature type="region of interest" description="Disordered" evidence="10">
    <location>
        <begin position="351"/>
        <end position="395"/>
    </location>
</feature>
<dbReference type="PROSITE" id="PS00108">
    <property type="entry name" value="PROTEIN_KINASE_ST"/>
    <property type="match status" value="1"/>
</dbReference>
<name>A0AAD5KKE0_9FUNG</name>
<feature type="region of interest" description="Disordered" evidence="10">
    <location>
        <begin position="62"/>
        <end position="91"/>
    </location>
</feature>
<feature type="region of interest" description="Disordered" evidence="10">
    <location>
        <begin position="147"/>
        <end position="196"/>
    </location>
</feature>
<evidence type="ECO:0000256" key="7">
    <source>
        <dbReference type="ARBA" id="ARBA00037982"/>
    </source>
</evidence>
<evidence type="ECO:0000256" key="1">
    <source>
        <dbReference type="ARBA" id="ARBA00012513"/>
    </source>
</evidence>
<keyword evidence="4" id="KW-0547">Nucleotide-binding</keyword>
<comment type="catalytic activity">
    <reaction evidence="9">
        <text>L-seryl-[protein] + ATP = O-phospho-L-seryl-[protein] + ADP + H(+)</text>
        <dbReference type="Rhea" id="RHEA:17989"/>
        <dbReference type="Rhea" id="RHEA-COMP:9863"/>
        <dbReference type="Rhea" id="RHEA-COMP:11604"/>
        <dbReference type="ChEBI" id="CHEBI:15378"/>
        <dbReference type="ChEBI" id="CHEBI:29999"/>
        <dbReference type="ChEBI" id="CHEBI:30616"/>
        <dbReference type="ChEBI" id="CHEBI:83421"/>
        <dbReference type="ChEBI" id="CHEBI:456216"/>
        <dbReference type="EC" id="2.7.11.1"/>
    </reaction>
</comment>
<evidence type="ECO:0000256" key="5">
    <source>
        <dbReference type="ARBA" id="ARBA00022777"/>
    </source>
</evidence>
<dbReference type="Proteomes" id="UP001209540">
    <property type="component" value="Unassembled WGS sequence"/>
</dbReference>
<keyword evidence="11" id="KW-0812">Transmembrane</keyword>
<keyword evidence="2" id="KW-0723">Serine/threonine-protein kinase</keyword>
<dbReference type="GO" id="GO:0005737">
    <property type="term" value="C:cytoplasm"/>
    <property type="evidence" value="ECO:0007669"/>
    <property type="project" value="TreeGrafter"/>
</dbReference>
<feature type="compositionally biased region" description="Polar residues" evidence="10">
    <location>
        <begin position="150"/>
        <end position="170"/>
    </location>
</feature>
<keyword evidence="11" id="KW-0472">Membrane</keyword>
<feature type="domain" description="Protein kinase" evidence="12">
    <location>
        <begin position="246"/>
        <end position="625"/>
    </location>
</feature>
<dbReference type="InterPro" id="IPR000719">
    <property type="entry name" value="Prot_kinase_dom"/>
</dbReference>
<dbReference type="GO" id="GO:0004674">
    <property type="term" value="F:protein serine/threonine kinase activity"/>
    <property type="evidence" value="ECO:0007669"/>
    <property type="project" value="UniProtKB-KW"/>
</dbReference>
<sequence length="898" mass="101829">MQENDRRNVRRSSEAELQINRPDYISRVPLPLPYLPSDYEPSPTSPRHRFLTYPFATTVPMGRQRSRSTGHQNEPSLVPSLPPSLLSSSTPTTEHAGMLAIARPSLQNLPSNEIVPYREWTVISQNTANGQMVLYNREGRMVTVRRQIPNDDNSQGSSTSPIRVGPSSSGECPLCHRPFSRQNGTSEEDTHPQPDFMDRNYFRLLASTTPIQSPRTTQGQAATTLHENDIHLNANAFNEGYYEKFFVERKKLGRGFRGSVFLCEHELDGVKLGKYAVKKVAVGNNHPWLVKMLREVHLLERLRHPNIINYKHAWLEYNRLTPFGPEIPCLFILMECANGGNLEEYMEPEILPTSEKPSSSKDEKPKLAKQRKRERIKRQIQEHQQQDDTSNPNIHHSTQKRLLSMQEISSLFLDIVEGLAHLHQQNIVHRDLKPPNLLLKWDERKRSHDQPNEWRGAFQFPGIPRVLISDFGECEDLEGVPDMDRTGATGTLEFMAPEHVRLDPRGRHLKEYSPKADMWSLGMVLYYLCYTRLPYTNVDDIDLLQEEILALREVEFPKNRFDIYNNGQNAVDPAFIETMRQQNIPEQIPKNLQFLIQLLLSPEPEKRPSCQEILTQLRQMPQPLYMDESSFFGTDASGGSNSNGSSSSNGNCPSTSSSTTKMKKARRSSWRTQDGFFSPGIIKNESSMLDMGSKIQAIPPEEEEEEEEIRMESCSSSKGQEGVRSHHGHEEEKDTIMDSLMEEDLEQGEDDEMEEERGIGSSSSSSLSSSSRTVKRETSHESMHSKRRKKDTDISHSENELLISSTPDMTNTASIVEGFRSELIGIRTVKTVTAILKIATCTYPCNPYAPSPMILYPVVILAMLDFWSESVSHSLLLVALHVAWVVTMAILSGGICVA</sequence>
<reference evidence="13" key="1">
    <citation type="journal article" date="2022" name="IScience">
        <title>Evolution of zygomycete secretomes and the origins of terrestrial fungal ecologies.</title>
        <authorList>
            <person name="Chang Y."/>
            <person name="Wang Y."/>
            <person name="Mondo S."/>
            <person name="Ahrendt S."/>
            <person name="Andreopoulos W."/>
            <person name="Barry K."/>
            <person name="Beard J."/>
            <person name="Benny G.L."/>
            <person name="Blankenship S."/>
            <person name="Bonito G."/>
            <person name="Cuomo C."/>
            <person name="Desiro A."/>
            <person name="Gervers K.A."/>
            <person name="Hundley H."/>
            <person name="Kuo A."/>
            <person name="LaButti K."/>
            <person name="Lang B.F."/>
            <person name="Lipzen A."/>
            <person name="O'Donnell K."/>
            <person name="Pangilinan J."/>
            <person name="Reynolds N."/>
            <person name="Sandor L."/>
            <person name="Smith M.E."/>
            <person name="Tsang A."/>
            <person name="Grigoriev I.V."/>
            <person name="Stajich J.E."/>
            <person name="Spatafora J.W."/>
        </authorList>
    </citation>
    <scope>NUCLEOTIDE SEQUENCE</scope>
    <source>
        <strain evidence="13">RSA 2281</strain>
    </source>
</reference>
<proteinExistence type="inferred from homology"/>
<dbReference type="GO" id="GO:0005524">
    <property type="term" value="F:ATP binding"/>
    <property type="evidence" value="ECO:0007669"/>
    <property type="project" value="UniProtKB-KW"/>
</dbReference>
<dbReference type="Gene3D" id="3.30.200.20">
    <property type="entry name" value="Phosphorylase Kinase, domain 1"/>
    <property type="match status" value="1"/>
</dbReference>